<dbReference type="SUPFAM" id="SSF56801">
    <property type="entry name" value="Acetyl-CoA synthetase-like"/>
    <property type="match status" value="1"/>
</dbReference>
<dbReference type="PANTHER" id="PTHR24096">
    <property type="entry name" value="LONG-CHAIN-FATTY-ACID--COA LIGASE"/>
    <property type="match status" value="1"/>
</dbReference>
<dbReference type="Gene3D" id="3.40.50.12780">
    <property type="entry name" value="N-terminal domain of ligase-like"/>
    <property type="match status" value="1"/>
</dbReference>
<dbReference type="GO" id="GO:0019748">
    <property type="term" value="P:secondary metabolic process"/>
    <property type="evidence" value="ECO:0007669"/>
    <property type="project" value="TreeGrafter"/>
</dbReference>
<reference evidence="4 6" key="1">
    <citation type="submission" date="2020-01" db="EMBL/GenBank/DDBJ databases">
        <authorList>
            <consortium name="DOE Joint Genome Institute"/>
            <person name="Haridas S."/>
            <person name="Albert R."/>
            <person name="Binder M."/>
            <person name="Bloem J."/>
            <person name="Labutti K."/>
            <person name="Salamov A."/>
            <person name="Andreopoulos B."/>
            <person name="Baker S.E."/>
            <person name="Barry K."/>
            <person name="Bills G."/>
            <person name="Bluhm B.H."/>
            <person name="Cannon C."/>
            <person name="Castanera R."/>
            <person name="Culley D.E."/>
            <person name="Daum C."/>
            <person name="Ezra D."/>
            <person name="Gonzalez J.B."/>
            <person name="Henrissat B."/>
            <person name="Kuo A."/>
            <person name="Liang C."/>
            <person name="Lipzen A."/>
            <person name="Lutzoni F."/>
            <person name="Magnuson J."/>
            <person name="Mondo S."/>
            <person name="Nolan M."/>
            <person name="Ohm R."/>
            <person name="Pangilinan J."/>
            <person name="Park H.-J."/>
            <person name="Ramirez L."/>
            <person name="Alfaro M."/>
            <person name="Sun H."/>
            <person name="Tritt A."/>
            <person name="Yoshinaga Y."/>
            <person name="Zwiers L.-H."/>
            <person name="Turgeon B.G."/>
            <person name="Goodwin S.B."/>
            <person name="Spatafora J.W."/>
            <person name="Crous P.W."/>
            <person name="Grigoriev I.V."/>
        </authorList>
    </citation>
    <scope>NUCLEOTIDE SEQUENCE</scope>
    <source>
        <strain evidence="4 6">CBS 781.70</strain>
    </source>
</reference>
<keyword evidence="5" id="KW-1185">Reference proteome</keyword>
<organism evidence="4">
    <name type="scientific">Eremomyces bilateralis CBS 781.70</name>
    <dbReference type="NCBI Taxonomy" id="1392243"/>
    <lineage>
        <taxon>Eukaryota</taxon>
        <taxon>Fungi</taxon>
        <taxon>Dikarya</taxon>
        <taxon>Ascomycota</taxon>
        <taxon>Pezizomycotina</taxon>
        <taxon>Dothideomycetes</taxon>
        <taxon>Dothideomycetes incertae sedis</taxon>
        <taxon>Eremomycetales</taxon>
        <taxon>Eremomycetaceae</taxon>
        <taxon>Eremomyces</taxon>
    </lineage>
</organism>
<feature type="domain" description="AMP-dependent synthetase/ligase" evidence="2">
    <location>
        <begin position="20"/>
        <end position="379"/>
    </location>
</feature>
<reference evidence="6" key="3">
    <citation type="submission" date="2025-04" db="UniProtKB">
        <authorList>
            <consortium name="RefSeq"/>
        </authorList>
    </citation>
    <scope>IDENTIFICATION</scope>
    <source>
        <strain evidence="6">CBS 781.70</strain>
    </source>
</reference>
<feature type="region of interest" description="Disordered" evidence="1">
    <location>
        <begin position="548"/>
        <end position="577"/>
    </location>
</feature>
<evidence type="ECO:0000313" key="4">
    <source>
        <dbReference type="EMBL" id="KAF1810609.1"/>
    </source>
</evidence>
<dbReference type="InterPro" id="IPR042099">
    <property type="entry name" value="ANL_N_sf"/>
</dbReference>
<evidence type="ECO:0000313" key="6">
    <source>
        <dbReference type="RefSeq" id="XP_033532240.1"/>
    </source>
</evidence>
<reference evidence="6" key="2">
    <citation type="submission" date="2020-04" db="EMBL/GenBank/DDBJ databases">
        <authorList>
            <consortium name="NCBI Genome Project"/>
        </authorList>
    </citation>
    <scope>NUCLEOTIDE SEQUENCE</scope>
    <source>
        <strain evidence="6">CBS 781.70</strain>
    </source>
</reference>
<sequence>MSITTDIVSWTFGGEGGLSDPDKPILIDTADTTRALSHAQIKSYVRRLVAGLRAIGVAPGDCVCVNSFNDILYYAIYLGAIGTGARWTGVNPSYTAHELTHHMSMTEAKVLIVEPALLTTTLEAAKECGISESKIFVFDVHDENTHPHLQSWDVLLQHGEEDWVMVDDPYTTTATYASTSGTSGLPKAAFLPHSYLVSQAERRLYPKVPYEVQRLTPLPPFHVFATPLVPSSIHAGWPIYIMRRFDMAAFITSISKFAISETYAPPPVLLGVPQSPLCTKESLSTLRQIWTGGAGVKYENQLPFYEKLHPDAQINQVWGMTEAGWVTCVQWGEKSEDDSVGRPVEGFEIQIMPESGDLVTTDDTPGDILVRSRSLMLGYIQNPTATADAFYSPQDDSSHPWLKTGDWGFLRHGRVFIVDRRKDLIKVRGWQVSPAEVEGTLLTHPAVLDAAVVGVQLPDAVAEHARAYVVVRPGQEVSGDEVRKWVGKMLARYKVPEEVVFIDKIPKNSTGKILRRLLRTQDVPVGSVAAESGDHTVHKRDRGAVVVDERAGDESSSSSGSGSGDEDLERGEGKGGEEKIRAGTLARVKGSVVGVLRAVLARLKGLWARLFKS</sequence>
<dbReference type="RefSeq" id="XP_033532240.1">
    <property type="nucleotide sequence ID" value="XM_033683336.1"/>
</dbReference>
<dbReference type="PANTHER" id="PTHR24096:SF265">
    <property type="entry name" value="ENZYME, PUTATIVE (AFU_ORTHOLOGUE AFUA_5G14270)-RELATED"/>
    <property type="match status" value="1"/>
</dbReference>
<dbReference type="EMBL" id="ML975165">
    <property type="protein sequence ID" value="KAF1810609.1"/>
    <property type="molecule type" value="Genomic_DNA"/>
</dbReference>
<dbReference type="GeneID" id="54423906"/>
<proteinExistence type="predicted"/>
<gene>
    <name evidence="4 6" type="ORF">P152DRAFT_90701</name>
</gene>
<dbReference type="Pfam" id="PF00501">
    <property type="entry name" value="AMP-binding"/>
    <property type="match status" value="1"/>
</dbReference>
<accession>A0A6G1FYG3</accession>
<dbReference type="Gene3D" id="3.30.300.30">
    <property type="match status" value="1"/>
</dbReference>
<dbReference type="Pfam" id="PF13193">
    <property type="entry name" value="AMP-binding_C"/>
    <property type="match status" value="1"/>
</dbReference>
<evidence type="ECO:0000259" key="3">
    <source>
        <dbReference type="Pfam" id="PF13193"/>
    </source>
</evidence>
<evidence type="ECO:0000313" key="5">
    <source>
        <dbReference type="Proteomes" id="UP000504638"/>
    </source>
</evidence>
<name>A0A6G1FYG3_9PEZI</name>
<dbReference type="AlphaFoldDB" id="A0A6G1FYG3"/>
<feature type="domain" description="AMP-binding enzyme C-terminal" evidence="3">
    <location>
        <begin position="436"/>
        <end position="512"/>
    </location>
</feature>
<evidence type="ECO:0000259" key="2">
    <source>
        <dbReference type="Pfam" id="PF00501"/>
    </source>
</evidence>
<dbReference type="InterPro" id="IPR045851">
    <property type="entry name" value="AMP-bd_C_sf"/>
</dbReference>
<dbReference type="OrthoDB" id="6509636at2759"/>
<evidence type="ECO:0000256" key="1">
    <source>
        <dbReference type="SAM" id="MobiDB-lite"/>
    </source>
</evidence>
<dbReference type="Proteomes" id="UP000504638">
    <property type="component" value="Unplaced"/>
</dbReference>
<protein>
    <submittedName>
        <fullName evidence="4 6">Acetyl-CoA synthetase-like protein</fullName>
    </submittedName>
</protein>
<dbReference type="InterPro" id="IPR000873">
    <property type="entry name" value="AMP-dep_synth/lig_dom"/>
</dbReference>
<dbReference type="GO" id="GO:0016405">
    <property type="term" value="F:CoA-ligase activity"/>
    <property type="evidence" value="ECO:0007669"/>
    <property type="project" value="TreeGrafter"/>
</dbReference>
<dbReference type="InterPro" id="IPR025110">
    <property type="entry name" value="AMP-bd_C"/>
</dbReference>